<dbReference type="AlphaFoldDB" id="A0A5J4W484"/>
<organism evidence="2 3">
    <name type="scientific">Streblomastix strix</name>
    <dbReference type="NCBI Taxonomy" id="222440"/>
    <lineage>
        <taxon>Eukaryota</taxon>
        <taxon>Metamonada</taxon>
        <taxon>Preaxostyla</taxon>
        <taxon>Oxymonadida</taxon>
        <taxon>Streblomastigidae</taxon>
        <taxon>Streblomastix</taxon>
    </lineage>
</organism>
<proteinExistence type="predicted"/>
<evidence type="ECO:0000313" key="2">
    <source>
        <dbReference type="EMBL" id="KAA6389396.1"/>
    </source>
</evidence>
<name>A0A5J4W484_9EUKA</name>
<reference evidence="2 3" key="1">
    <citation type="submission" date="2019-03" db="EMBL/GenBank/DDBJ databases">
        <title>Single cell metagenomics reveals metabolic interactions within the superorganism composed of flagellate Streblomastix strix and complex community of Bacteroidetes bacteria on its surface.</title>
        <authorList>
            <person name="Treitli S.C."/>
            <person name="Kolisko M."/>
            <person name="Husnik F."/>
            <person name="Keeling P."/>
            <person name="Hampl V."/>
        </authorList>
    </citation>
    <scope>NUCLEOTIDE SEQUENCE [LARGE SCALE GENOMIC DNA]</scope>
    <source>
        <strain evidence="2">ST1C</strain>
    </source>
</reference>
<feature type="compositionally biased region" description="Polar residues" evidence="1">
    <location>
        <begin position="46"/>
        <end position="55"/>
    </location>
</feature>
<feature type="region of interest" description="Disordered" evidence="1">
    <location>
        <begin position="106"/>
        <end position="141"/>
    </location>
</feature>
<evidence type="ECO:0000313" key="3">
    <source>
        <dbReference type="Proteomes" id="UP000324800"/>
    </source>
</evidence>
<dbReference type="Proteomes" id="UP000324800">
    <property type="component" value="Unassembled WGS sequence"/>
</dbReference>
<gene>
    <name evidence="2" type="ORF">EZS28_015069</name>
</gene>
<feature type="compositionally biased region" description="Basic and acidic residues" evidence="1">
    <location>
        <begin position="106"/>
        <end position="131"/>
    </location>
</feature>
<sequence length="141" mass="16365">MATAPKAQRAYQSPYQISPKRVPKLWLSPTLLITSYLSKSKDKRQMSLQSLKTSPPNAPKATRPVQDLRSINMDLTLKFRQRQSPTPRLTSRISWTELIRKEERWDGRDLENSETGKENREILDRNGDKLPEIQNNGKKFT</sequence>
<dbReference type="EMBL" id="SNRW01003602">
    <property type="protein sequence ID" value="KAA6389396.1"/>
    <property type="molecule type" value="Genomic_DNA"/>
</dbReference>
<feature type="region of interest" description="Disordered" evidence="1">
    <location>
        <begin position="43"/>
        <end position="65"/>
    </location>
</feature>
<comment type="caution">
    <text evidence="2">The sequence shown here is derived from an EMBL/GenBank/DDBJ whole genome shotgun (WGS) entry which is preliminary data.</text>
</comment>
<accession>A0A5J4W484</accession>
<protein>
    <submittedName>
        <fullName evidence="2">Uncharacterized protein</fullName>
    </submittedName>
</protein>
<evidence type="ECO:0000256" key="1">
    <source>
        <dbReference type="SAM" id="MobiDB-lite"/>
    </source>
</evidence>